<dbReference type="EMBL" id="JADWDJ010000011">
    <property type="protein sequence ID" value="KAG5273842.1"/>
    <property type="molecule type" value="Genomic_DNA"/>
</dbReference>
<comment type="caution">
    <text evidence="2">The sequence shown here is derived from an EMBL/GenBank/DDBJ whole genome shotgun (WGS) entry which is preliminary data.</text>
</comment>
<name>A0AAV6GIK7_9TELE</name>
<organism evidence="2 3">
    <name type="scientific">Alosa alosa</name>
    <name type="common">allis shad</name>
    <dbReference type="NCBI Taxonomy" id="278164"/>
    <lineage>
        <taxon>Eukaryota</taxon>
        <taxon>Metazoa</taxon>
        <taxon>Chordata</taxon>
        <taxon>Craniata</taxon>
        <taxon>Vertebrata</taxon>
        <taxon>Euteleostomi</taxon>
        <taxon>Actinopterygii</taxon>
        <taxon>Neopterygii</taxon>
        <taxon>Teleostei</taxon>
        <taxon>Clupei</taxon>
        <taxon>Clupeiformes</taxon>
        <taxon>Clupeoidei</taxon>
        <taxon>Clupeidae</taxon>
        <taxon>Alosa</taxon>
    </lineage>
</organism>
<accession>A0AAV6GIK7</accession>
<evidence type="ECO:0000313" key="3">
    <source>
        <dbReference type="Proteomes" id="UP000823561"/>
    </source>
</evidence>
<evidence type="ECO:0000313" key="2">
    <source>
        <dbReference type="EMBL" id="KAG5273842.1"/>
    </source>
</evidence>
<dbReference type="AlphaFoldDB" id="A0AAV6GIK7"/>
<feature type="region of interest" description="Disordered" evidence="1">
    <location>
        <begin position="139"/>
        <end position="172"/>
    </location>
</feature>
<sequence>MQLQLAAGRIQKKAWTGCSWPSSRSWRARRLEDLEFDPSSRPSRARAASKLAKLKRPPQSECRAAFTAPGPTAPLSPRWVGLPPPTLLTPSSMFPVAVNSPSLEAPPTPSSSAAATWSLLGQPPCIVSSQTLMVAFRLEPRVQSPSPDQTTTPQPKPFLPAPPGLFKTPTSPVTAVFPEESAHSTACRVPYSSTPTLQQ</sequence>
<feature type="compositionally biased region" description="Low complexity" evidence="1">
    <location>
        <begin position="143"/>
        <end position="153"/>
    </location>
</feature>
<feature type="compositionally biased region" description="Low complexity" evidence="1">
    <location>
        <begin position="39"/>
        <end position="51"/>
    </location>
</feature>
<reference evidence="2" key="1">
    <citation type="submission" date="2020-10" db="EMBL/GenBank/DDBJ databases">
        <title>Chromosome-scale genome assembly of the Allis shad, Alosa alosa.</title>
        <authorList>
            <person name="Margot Z."/>
            <person name="Christophe K."/>
            <person name="Cabau C."/>
            <person name="Louis A."/>
            <person name="Berthelot C."/>
            <person name="Parey E."/>
            <person name="Roest Crollius H."/>
            <person name="Montfort J."/>
            <person name="Robinson-Rechavi M."/>
            <person name="Bucao C."/>
            <person name="Bouchez O."/>
            <person name="Gislard M."/>
            <person name="Lluch J."/>
            <person name="Milhes M."/>
            <person name="Lampietro C."/>
            <person name="Lopez Roques C."/>
            <person name="Donnadieu C."/>
            <person name="Braasch I."/>
            <person name="Desvignes T."/>
            <person name="Postlethwait J."/>
            <person name="Bobe J."/>
            <person name="Guiguen Y."/>
        </authorList>
    </citation>
    <scope>NUCLEOTIDE SEQUENCE</scope>
    <source>
        <strain evidence="2">M-15738</strain>
        <tissue evidence="2">Blood</tissue>
    </source>
</reference>
<evidence type="ECO:0000256" key="1">
    <source>
        <dbReference type="SAM" id="MobiDB-lite"/>
    </source>
</evidence>
<dbReference type="Proteomes" id="UP000823561">
    <property type="component" value="Chromosome 11"/>
</dbReference>
<gene>
    <name evidence="2" type="ORF">AALO_G00156190</name>
</gene>
<feature type="region of interest" description="Disordered" evidence="1">
    <location>
        <begin position="36"/>
        <end position="84"/>
    </location>
</feature>
<feature type="compositionally biased region" description="Pro residues" evidence="1">
    <location>
        <begin position="154"/>
        <end position="163"/>
    </location>
</feature>
<protein>
    <submittedName>
        <fullName evidence="2">Uncharacterized protein</fullName>
    </submittedName>
</protein>
<proteinExistence type="predicted"/>
<keyword evidence="3" id="KW-1185">Reference proteome</keyword>